<protein>
    <recommendedName>
        <fullName evidence="1">Insertion element IS150 protein InsJ-like helix-turn-helix domain-containing protein</fullName>
    </recommendedName>
</protein>
<evidence type="ECO:0000259" key="1">
    <source>
        <dbReference type="Pfam" id="PF13518"/>
    </source>
</evidence>
<reference evidence="2 3" key="1">
    <citation type="submission" date="2019-06" db="EMBL/GenBank/DDBJ databases">
        <title>A chromosome-scale genome assembly of the striped catfish, Pangasianodon hypophthalmus.</title>
        <authorList>
            <person name="Wen M."/>
            <person name="Zahm M."/>
            <person name="Roques C."/>
            <person name="Cabau C."/>
            <person name="Klopp C."/>
            <person name="Donnadieu C."/>
            <person name="Jouanno E."/>
            <person name="Avarre J.-C."/>
            <person name="Campet M."/>
            <person name="Ha T.T.T."/>
            <person name="Dugue R."/>
            <person name="Lampietro C."/>
            <person name="Louis A."/>
            <person name="Herpin A."/>
            <person name="Echchiki A."/>
            <person name="Berthelot C."/>
            <person name="Parey E."/>
            <person name="Roest-Crollius H."/>
            <person name="Braasch I."/>
            <person name="Postlethwait J."/>
            <person name="Bobe J."/>
            <person name="Montfort J."/>
            <person name="Bouchez O."/>
            <person name="Begum T."/>
            <person name="Schartl M."/>
            <person name="Guiguen Y."/>
        </authorList>
    </citation>
    <scope>NUCLEOTIDE SEQUENCE [LARGE SCALE GENOMIC DNA]</scope>
    <source>
        <strain evidence="2 3">Indonesia</strain>
        <tissue evidence="2">Blood</tissue>
    </source>
</reference>
<dbReference type="Pfam" id="PF13518">
    <property type="entry name" value="HTH_28"/>
    <property type="match status" value="1"/>
</dbReference>
<dbReference type="SUPFAM" id="SSF46689">
    <property type="entry name" value="Homeodomain-like"/>
    <property type="match status" value="1"/>
</dbReference>
<comment type="caution">
    <text evidence="2">The sequence shown here is derived from an EMBL/GenBank/DDBJ whole genome shotgun (WGS) entry which is preliminary data.</text>
</comment>
<dbReference type="InterPro" id="IPR009057">
    <property type="entry name" value="Homeodomain-like_sf"/>
</dbReference>
<name>A0A5N5MV09_PANHP</name>
<feature type="domain" description="Insertion element IS150 protein InsJ-like helix-turn-helix" evidence="1">
    <location>
        <begin position="42"/>
        <end position="89"/>
    </location>
</feature>
<evidence type="ECO:0000313" key="2">
    <source>
        <dbReference type="EMBL" id="KAB5558819.1"/>
    </source>
</evidence>
<evidence type="ECO:0000313" key="3">
    <source>
        <dbReference type="Proteomes" id="UP000327468"/>
    </source>
</evidence>
<dbReference type="InterPro" id="IPR055247">
    <property type="entry name" value="InsJ-like_HTH"/>
</dbReference>
<dbReference type="Proteomes" id="UP000327468">
    <property type="component" value="Chromosome 11"/>
</dbReference>
<sequence length="121" mass="14176">MKATTGALERQQQDNPQKGNSFCRVLVTICSMRKYLQSNQVAQVVQLLQDGTSIRAVARRFDVSPSTVSGAWRRYREMGRYTRRDARGRRRATTQEQDRYLLLWVRRNRRSTARALQNDLQ</sequence>
<dbReference type="AlphaFoldDB" id="A0A5N5MV09"/>
<dbReference type="EMBL" id="VFJC01000012">
    <property type="protein sequence ID" value="KAB5558819.1"/>
    <property type="molecule type" value="Genomic_DNA"/>
</dbReference>
<accession>A0A5N5MV09</accession>
<organism evidence="2 3">
    <name type="scientific">Pangasianodon hypophthalmus</name>
    <name type="common">Striped catfish</name>
    <name type="synonym">Helicophagus hypophthalmus</name>
    <dbReference type="NCBI Taxonomy" id="310915"/>
    <lineage>
        <taxon>Eukaryota</taxon>
        <taxon>Metazoa</taxon>
        <taxon>Chordata</taxon>
        <taxon>Craniata</taxon>
        <taxon>Vertebrata</taxon>
        <taxon>Euteleostomi</taxon>
        <taxon>Actinopterygii</taxon>
        <taxon>Neopterygii</taxon>
        <taxon>Teleostei</taxon>
        <taxon>Ostariophysi</taxon>
        <taxon>Siluriformes</taxon>
        <taxon>Pangasiidae</taxon>
        <taxon>Pangasianodon</taxon>
    </lineage>
</organism>
<proteinExistence type="predicted"/>
<dbReference type="Gene3D" id="1.10.10.60">
    <property type="entry name" value="Homeodomain-like"/>
    <property type="match status" value="1"/>
</dbReference>
<keyword evidence="3" id="KW-1185">Reference proteome</keyword>
<gene>
    <name evidence="2" type="ORF">PHYPO_G00021580</name>
</gene>